<dbReference type="InterPro" id="IPR029044">
    <property type="entry name" value="Nucleotide-diphossugar_trans"/>
</dbReference>
<dbReference type="Proteomes" id="UP000270021">
    <property type="component" value="Chromosome"/>
</dbReference>
<dbReference type="EMBL" id="CP034438">
    <property type="protein sequence ID" value="AZN30876.1"/>
    <property type="molecule type" value="Genomic_DNA"/>
</dbReference>
<dbReference type="RefSeq" id="WP_126042004.1">
    <property type="nucleotide sequence ID" value="NZ_CP034438.1"/>
</dbReference>
<feature type="transmembrane region" description="Helical" evidence="1">
    <location>
        <begin position="524"/>
        <end position="550"/>
    </location>
</feature>
<evidence type="ECO:0000256" key="1">
    <source>
        <dbReference type="SAM" id="Phobius"/>
    </source>
</evidence>
<keyword evidence="1" id="KW-0472">Membrane</keyword>
<dbReference type="KEGG" id="fsl:EJO69_11590"/>
<dbReference type="PANTHER" id="PTHR43685:SF3">
    <property type="entry name" value="SLR2126 PROTEIN"/>
    <property type="match status" value="1"/>
</dbReference>
<dbReference type="Pfam" id="PF13641">
    <property type="entry name" value="Glyco_tranf_2_3"/>
    <property type="match status" value="1"/>
</dbReference>
<dbReference type="SUPFAM" id="SSF53448">
    <property type="entry name" value="Nucleotide-diphospho-sugar transferases"/>
    <property type="match status" value="1"/>
</dbReference>
<feature type="transmembrane region" description="Helical" evidence="1">
    <location>
        <begin position="644"/>
        <end position="662"/>
    </location>
</feature>
<keyword evidence="1" id="KW-0812">Transmembrane</keyword>
<evidence type="ECO:0000313" key="3">
    <source>
        <dbReference type="Proteomes" id="UP000270021"/>
    </source>
</evidence>
<reference evidence="2 3" key="1">
    <citation type="submission" date="2018-12" db="EMBL/GenBank/DDBJ databases">
        <title>Complete genome sequence of Flaviflexus salsibiostraticola KCTC 33148.</title>
        <authorList>
            <person name="Bae J.-W."/>
        </authorList>
    </citation>
    <scope>NUCLEOTIDE SEQUENCE [LARGE SCALE GENOMIC DNA]</scope>
    <source>
        <strain evidence="2 3">KCTC 33148</strain>
    </source>
</reference>
<dbReference type="OrthoDB" id="3734530at2"/>
<feature type="transmembrane region" description="Helical" evidence="1">
    <location>
        <begin position="440"/>
        <end position="459"/>
    </location>
</feature>
<proteinExistence type="predicted"/>
<feature type="transmembrane region" description="Helical" evidence="1">
    <location>
        <begin position="611"/>
        <end position="632"/>
    </location>
</feature>
<gene>
    <name evidence="2" type="ORF">EJO69_11590</name>
</gene>
<keyword evidence="3" id="KW-1185">Reference proteome</keyword>
<feature type="transmembrane region" description="Helical" evidence="1">
    <location>
        <begin position="360"/>
        <end position="382"/>
    </location>
</feature>
<feature type="transmembrane region" description="Helical" evidence="1">
    <location>
        <begin position="471"/>
        <end position="504"/>
    </location>
</feature>
<accession>A0A3Q8WV77</accession>
<evidence type="ECO:0000313" key="2">
    <source>
        <dbReference type="EMBL" id="AZN30876.1"/>
    </source>
</evidence>
<feature type="transmembrane region" description="Helical" evidence="1">
    <location>
        <begin position="557"/>
        <end position="576"/>
    </location>
</feature>
<sequence>MTSPTAGGILAVVVGPSTSEHLSRTLRAVADGTRAPDRLNLVLLDDGDVDTRALEARGIDTTIIRPQAQTSGEAYTAGLADSEWTWLLHADSAPAPDCLADLHRVCESSKMIAAAGPKQVGWDDPTELLEVGIRATRSGRRVPELDPGERDQGQFDTRDDVLAVGTAGMLLRTAALTDAGGFDPALGPFGDGLELSRRLRAGGHRVVVVPSAAVRHARASFADTPHSFGRRRGSQMYTALQRAPLPVAPLLFLIYMILSPLRALARLAIKDTVRARGELWAALELLRRSRALLAARRRLARATVTRSYRSLEATHKDVVENRSDIRKARKEAAQLRSLPPAHVRREAAERRARTRASATALALLGLALGLAGFAPHLSAFGLSGGGLLPDDSSAGDLLRAATSSWTPAGDGHPGHLEPIWILAVPLTWLAGYGGGALTEAIYLFFMAAPMLAGLAAFRASGMIASSPVLRFILGAVWAAAPPLLSSLAAGSAGAVLLHIVLPLLVASLARAVRSRASSHLGSAAWWTLAAGAAYPAALLGIAVFAVGAAIVQRRAAWLWVVIPGTAFSGPALWSLAKDLPESLVRLPGAVFTWDRGSRWEILAGWPRGLDVAGPILLGAAAIVAVAAMLALLRVRRARAVRIGWILVGLGGALTAVALTQSVGIDQSALVEGAAWPGPGLSLLWLGLLVAVAGGAHGLRADLSTSGLSLRHLLVGACAIGVLATPIAGSAGWLVSVHGEGSTLVGDAPGTRIPAVAAKNASDPTRGRTLELSPTDGGYRAELWRGDGPQLTARGQVGGEELAATLARLGEDDFAERAAQHAITVIVVPGEGSDVEDLGILLDGTDSVTRVTTSEIGTFWRVDVPSGRVMQGDAVLPSGTVDARVDAEPGVLTLAERDDPRWTAVQDGVELARAEDPWRAAWQVERPGTVEITHEGGFGQWWVTLLRVLLIAGNITVSLPWRAR</sequence>
<dbReference type="Gene3D" id="3.90.550.10">
    <property type="entry name" value="Spore Coat Polysaccharide Biosynthesis Protein SpsA, Chain A"/>
    <property type="match status" value="1"/>
</dbReference>
<evidence type="ECO:0008006" key="4">
    <source>
        <dbReference type="Google" id="ProtNLM"/>
    </source>
</evidence>
<dbReference type="AlphaFoldDB" id="A0A3Q8WV77"/>
<feature type="transmembrane region" description="Helical" evidence="1">
    <location>
        <begin position="712"/>
        <end position="734"/>
    </location>
</feature>
<dbReference type="InterPro" id="IPR050834">
    <property type="entry name" value="Glycosyltransf_2"/>
</dbReference>
<dbReference type="PANTHER" id="PTHR43685">
    <property type="entry name" value="GLYCOSYLTRANSFERASE"/>
    <property type="match status" value="1"/>
</dbReference>
<name>A0A3Q8WV77_9ACTO</name>
<keyword evidence="1" id="KW-1133">Transmembrane helix</keyword>
<feature type="transmembrane region" description="Helical" evidence="1">
    <location>
        <begin position="682"/>
        <end position="700"/>
    </location>
</feature>
<feature type="transmembrane region" description="Helical" evidence="1">
    <location>
        <begin position="245"/>
        <end position="265"/>
    </location>
</feature>
<organism evidence="2 3">
    <name type="scientific">Flaviflexus salsibiostraticola</name>
    <dbReference type="NCBI Taxonomy" id="1282737"/>
    <lineage>
        <taxon>Bacteria</taxon>
        <taxon>Bacillati</taxon>
        <taxon>Actinomycetota</taxon>
        <taxon>Actinomycetes</taxon>
        <taxon>Actinomycetales</taxon>
        <taxon>Actinomycetaceae</taxon>
        <taxon>Flaviflexus</taxon>
    </lineage>
</organism>
<protein>
    <recommendedName>
        <fullName evidence="4">Glycosyltransferase family 2 protein</fullName>
    </recommendedName>
</protein>